<dbReference type="InterPro" id="IPR052580">
    <property type="entry name" value="Lipid_Hydrolase"/>
</dbReference>
<dbReference type="AlphaFoldDB" id="A0A6C0IFJ5"/>
<proteinExistence type="predicted"/>
<dbReference type="Gene3D" id="3.40.1090.10">
    <property type="entry name" value="Cytosolic phospholipase A2 catalytic domain"/>
    <property type="match status" value="1"/>
</dbReference>
<dbReference type="PANTHER" id="PTHR46394:SF1">
    <property type="entry name" value="PNPLA DOMAIN-CONTAINING PROTEIN"/>
    <property type="match status" value="1"/>
</dbReference>
<dbReference type="InterPro" id="IPR016035">
    <property type="entry name" value="Acyl_Trfase/lysoPLipase"/>
</dbReference>
<organism evidence="3">
    <name type="scientific">viral metagenome</name>
    <dbReference type="NCBI Taxonomy" id="1070528"/>
    <lineage>
        <taxon>unclassified sequences</taxon>
        <taxon>metagenomes</taxon>
        <taxon>organismal metagenomes</taxon>
    </lineage>
</organism>
<reference evidence="3" key="1">
    <citation type="journal article" date="2020" name="Nature">
        <title>Giant virus diversity and host interactions through global metagenomics.</title>
        <authorList>
            <person name="Schulz F."/>
            <person name="Roux S."/>
            <person name="Paez-Espino D."/>
            <person name="Jungbluth S."/>
            <person name="Walsh D.A."/>
            <person name="Denef V.J."/>
            <person name="McMahon K.D."/>
            <person name="Konstantinidis K.T."/>
            <person name="Eloe-Fadrosh E.A."/>
            <person name="Kyrpides N.C."/>
            <person name="Woyke T."/>
        </authorList>
    </citation>
    <scope>NUCLEOTIDE SEQUENCE</scope>
    <source>
        <strain evidence="3">GVMAG-M-3300023184-68</strain>
    </source>
</reference>
<dbReference type="InterPro" id="IPR002641">
    <property type="entry name" value="PNPLA_dom"/>
</dbReference>
<dbReference type="PROSITE" id="PS51635">
    <property type="entry name" value="PNPLA"/>
    <property type="match status" value="1"/>
</dbReference>
<feature type="domain" description="PNPLA" evidence="2">
    <location>
        <begin position="21"/>
        <end position="234"/>
    </location>
</feature>
<dbReference type="SUPFAM" id="SSF52151">
    <property type="entry name" value="FabD/lysophospholipase-like"/>
    <property type="match status" value="1"/>
</dbReference>
<keyword evidence="1" id="KW-0443">Lipid metabolism</keyword>
<evidence type="ECO:0000259" key="2">
    <source>
        <dbReference type="PROSITE" id="PS51635"/>
    </source>
</evidence>
<name>A0A6C0IFJ5_9ZZZZ</name>
<protein>
    <recommendedName>
        <fullName evidence="2">PNPLA domain-containing protein</fullName>
    </recommendedName>
</protein>
<dbReference type="PANTHER" id="PTHR46394">
    <property type="entry name" value="ANNEXIN"/>
    <property type="match status" value="1"/>
</dbReference>
<evidence type="ECO:0000256" key="1">
    <source>
        <dbReference type="ARBA" id="ARBA00023098"/>
    </source>
</evidence>
<accession>A0A6C0IFJ5</accession>
<sequence length="352" mass="41058">MQEEDINSPEEFAPKPTIKHLVFSGGIIYGFSFYGAFKYLHDHSVIHIDNIETMYATSIGTILATILSLKYEWEILDNYLINRPWQNVFKFSLELLIECYQKRGLYSAKIIEEMLEPLFRAKDLDINTITMNEFFEYSKIEHHFFTIRVQEFELVDISYKTHPDWKLLDAIYASSCIPPFFQPLYIKNGKGGFQPPSLLTSKVAKPPDEFEETSTIEWYADGGFLANYPMEHCIQNCIDSYKGDDIHTLDYTVFGFNLYDRNYINKLSNDKMNLIEYIYVIISILIYKITTMVKTAPAHDSTVKVHELQFSQDFKSSIDIFAMVKSTEERIHMIEHGVQCAQNFVKNKIHLL</sequence>
<dbReference type="GO" id="GO:0006629">
    <property type="term" value="P:lipid metabolic process"/>
    <property type="evidence" value="ECO:0007669"/>
    <property type="project" value="UniProtKB-KW"/>
</dbReference>
<dbReference type="EMBL" id="MN740153">
    <property type="protein sequence ID" value="QHT90303.1"/>
    <property type="molecule type" value="Genomic_DNA"/>
</dbReference>
<dbReference type="Pfam" id="PF01734">
    <property type="entry name" value="Patatin"/>
    <property type="match status" value="1"/>
</dbReference>
<evidence type="ECO:0000313" key="3">
    <source>
        <dbReference type="EMBL" id="QHT90303.1"/>
    </source>
</evidence>